<organism evidence="2 3">
    <name type="scientific">Colocasia esculenta</name>
    <name type="common">Wild taro</name>
    <name type="synonym">Arum esculentum</name>
    <dbReference type="NCBI Taxonomy" id="4460"/>
    <lineage>
        <taxon>Eukaryota</taxon>
        <taxon>Viridiplantae</taxon>
        <taxon>Streptophyta</taxon>
        <taxon>Embryophyta</taxon>
        <taxon>Tracheophyta</taxon>
        <taxon>Spermatophyta</taxon>
        <taxon>Magnoliopsida</taxon>
        <taxon>Liliopsida</taxon>
        <taxon>Araceae</taxon>
        <taxon>Aroideae</taxon>
        <taxon>Colocasieae</taxon>
        <taxon>Colocasia</taxon>
    </lineage>
</organism>
<comment type="caution">
    <text evidence="2">The sequence shown here is derived from an EMBL/GenBank/DDBJ whole genome shotgun (WGS) entry which is preliminary data.</text>
</comment>
<dbReference type="AlphaFoldDB" id="A0A843VYW0"/>
<evidence type="ECO:0000313" key="2">
    <source>
        <dbReference type="EMBL" id="MQM01036.1"/>
    </source>
</evidence>
<feature type="non-terminal residue" evidence="2">
    <location>
        <position position="1"/>
    </location>
</feature>
<keyword evidence="3" id="KW-1185">Reference proteome</keyword>
<protein>
    <submittedName>
        <fullName evidence="2">Uncharacterized protein</fullName>
    </submittedName>
</protein>
<evidence type="ECO:0000313" key="3">
    <source>
        <dbReference type="Proteomes" id="UP000652761"/>
    </source>
</evidence>
<name>A0A843VYW0_COLES</name>
<sequence length="339" mass="37056">MENEGKQATKATTTHLQVLFFHRHLSYQDAGNHTMLELLDLPPSGQASSAASSGECPSGLVSLKIAMGKTEFQTRDKGDFLLCQNYYSGGEEILGCFISTGWGWREAVLKRKHGKLPRSDSKDSVAALNVTENVIGASANIITEEGHMADQLPVKSQVKHIYQSDNLFDAREKGLFASLAQDLPQQPKNHCEEGAISQPKANEEASVYQANQNSIRETNVSSEAMDPQLRCTGSLVSREIGGTSSSPSAMPQEEIKVSTTKESAHEKFSVTDTKKLISALGNISLQMPSALKLIAGTKNSCGINSRIVDEKCQDRRLFEGAVARRKEYRKSYNSQNDAK</sequence>
<dbReference type="EMBL" id="NMUH01002607">
    <property type="protein sequence ID" value="MQM01036.1"/>
    <property type="molecule type" value="Genomic_DNA"/>
</dbReference>
<evidence type="ECO:0000256" key="1">
    <source>
        <dbReference type="SAM" id="MobiDB-lite"/>
    </source>
</evidence>
<gene>
    <name evidence="2" type="ORF">Taro_033782</name>
</gene>
<feature type="region of interest" description="Disordered" evidence="1">
    <location>
        <begin position="238"/>
        <end position="266"/>
    </location>
</feature>
<dbReference type="Proteomes" id="UP000652761">
    <property type="component" value="Unassembled WGS sequence"/>
</dbReference>
<proteinExistence type="predicted"/>
<accession>A0A843VYW0</accession>
<reference evidence="2" key="1">
    <citation type="submission" date="2017-07" db="EMBL/GenBank/DDBJ databases">
        <title>Taro Niue Genome Assembly and Annotation.</title>
        <authorList>
            <person name="Atibalentja N."/>
            <person name="Keating K."/>
            <person name="Fields C.J."/>
        </authorList>
    </citation>
    <scope>NUCLEOTIDE SEQUENCE</scope>
    <source>
        <strain evidence="2">Niue_2</strain>
        <tissue evidence="2">Leaf</tissue>
    </source>
</reference>